<dbReference type="PRINTS" id="PR00463">
    <property type="entry name" value="EP450I"/>
</dbReference>
<keyword evidence="11" id="KW-1133">Transmembrane helix</keyword>
<evidence type="ECO:0000259" key="18">
    <source>
        <dbReference type="Pfam" id="PF01435"/>
    </source>
</evidence>
<dbReference type="Proteomes" id="UP000326939">
    <property type="component" value="Chromosome 16"/>
</dbReference>
<evidence type="ECO:0000313" key="20">
    <source>
        <dbReference type="Proteomes" id="UP000326939"/>
    </source>
</evidence>
<evidence type="ECO:0000256" key="17">
    <source>
        <dbReference type="PIRSR" id="PIRSR602401-1"/>
    </source>
</evidence>
<keyword evidence="12" id="KW-0560">Oxidoreductase</keyword>
<dbReference type="GO" id="GO:0005506">
    <property type="term" value="F:iron ion binding"/>
    <property type="evidence" value="ECO:0007669"/>
    <property type="project" value="InterPro"/>
</dbReference>
<evidence type="ECO:0000256" key="16">
    <source>
        <dbReference type="ARBA" id="ARBA00023136"/>
    </source>
</evidence>
<dbReference type="InterPro" id="IPR036396">
    <property type="entry name" value="Cyt_P450_sf"/>
</dbReference>
<keyword evidence="5 17" id="KW-0349">Heme</keyword>
<dbReference type="InterPro" id="IPR001128">
    <property type="entry name" value="Cyt_P450"/>
</dbReference>
<reference evidence="20" key="1">
    <citation type="journal article" date="2019" name="Gigascience">
        <title>De novo genome assembly of the endangered Acer yangbiense, a plant species with extremely small populations endemic to Yunnan Province, China.</title>
        <authorList>
            <person name="Yang J."/>
            <person name="Wariss H.M."/>
            <person name="Tao L."/>
            <person name="Zhang R."/>
            <person name="Yun Q."/>
            <person name="Hollingsworth P."/>
            <person name="Dao Z."/>
            <person name="Luo G."/>
            <person name="Guo H."/>
            <person name="Ma Y."/>
            <person name="Sun W."/>
        </authorList>
    </citation>
    <scope>NUCLEOTIDE SEQUENCE [LARGE SCALE GENOMIC DNA]</scope>
    <source>
        <strain evidence="20">cv. br00</strain>
    </source>
</reference>
<dbReference type="CDD" id="cd07325">
    <property type="entry name" value="M48_Ste24p_like"/>
    <property type="match status" value="1"/>
</dbReference>
<dbReference type="PRINTS" id="PR00385">
    <property type="entry name" value="P450"/>
</dbReference>
<accession>A0A5N5JNG9</accession>
<dbReference type="InterPro" id="IPR001915">
    <property type="entry name" value="Peptidase_M48"/>
</dbReference>
<keyword evidence="9" id="KW-0378">Hydrolase</keyword>
<evidence type="ECO:0000256" key="5">
    <source>
        <dbReference type="ARBA" id="ARBA00022617"/>
    </source>
</evidence>
<dbReference type="GO" id="GO:0016709">
    <property type="term" value="F:oxidoreductase activity, acting on paired donors, with incorporation or reduction of molecular oxygen, NAD(P)H as one donor, and incorporation of one atom of oxygen"/>
    <property type="evidence" value="ECO:0007669"/>
    <property type="project" value="TreeGrafter"/>
</dbReference>
<keyword evidence="7" id="KW-0812">Transmembrane</keyword>
<evidence type="ECO:0000256" key="3">
    <source>
        <dbReference type="ARBA" id="ARBA00004167"/>
    </source>
</evidence>
<keyword evidence="8 17" id="KW-0479">Metal-binding</keyword>
<keyword evidence="20" id="KW-1185">Reference proteome</keyword>
<name>A0A5N5JNG9_9ROSI</name>
<keyword evidence="6" id="KW-0645">Protease</keyword>
<feature type="binding site" description="axial binding residue" evidence="17">
    <location>
        <position position="467"/>
    </location>
    <ligand>
        <name>heme</name>
        <dbReference type="ChEBI" id="CHEBI:30413"/>
    </ligand>
    <ligandPart>
        <name>Fe</name>
        <dbReference type="ChEBI" id="CHEBI:18248"/>
    </ligandPart>
</feature>
<dbReference type="GO" id="GO:0006508">
    <property type="term" value="P:proteolysis"/>
    <property type="evidence" value="ECO:0007669"/>
    <property type="project" value="UniProtKB-KW"/>
</dbReference>
<dbReference type="InterPro" id="IPR017972">
    <property type="entry name" value="Cyt_P450_CS"/>
</dbReference>
<dbReference type="PANTHER" id="PTHR24298:SF800">
    <property type="entry name" value="CYTOCHROME P450 89A2-RELATED"/>
    <property type="match status" value="1"/>
</dbReference>
<keyword evidence="16" id="KW-0472">Membrane</keyword>
<dbReference type="FunFam" id="3.30.2010.10:FF:000007">
    <property type="entry name" value="Peptidase M48 family protein"/>
    <property type="match status" value="1"/>
</dbReference>
<protein>
    <recommendedName>
        <fullName evidence="18">Peptidase M48 domain-containing protein</fullName>
    </recommendedName>
</protein>
<evidence type="ECO:0000256" key="6">
    <source>
        <dbReference type="ARBA" id="ARBA00022670"/>
    </source>
</evidence>
<dbReference type="Pfam" id="PF01435">
    <property type="entry name" value="Peptidase_M48"/>
    <property type="match status" value="1"/>
</dbReference>
<dbReference type="CDD" id="cd11075">
    <property type="entry name" value="CYP77_89"/>
    <property type="match status" value="1"/>
</dbReference>
<evidence type="ECO:0000256" key="13">
    <source>
        <dbReference type="ARBA" id="ARBA00023004"/>
    </source>
</evidence>
<dbReference type="EMBL" id="VDCV01000016">
    <property type="protein sequence ID" value="KAB5520941.1"/>
    <property type="molecule type" value="Genomic_DNA"/>
</dbReference>
<evidence type="ECO:0000256" key="15">
    <source>
        <dbReference type="ARBA" id="ARBA00023049"/>
    </source>
</evidence>
<dbReference type="PROSITE" id="PS00086">
    <property type="entry name" value="CYTOCHROME_P450"/>
    <property type="match status" value="1"/>
</dbReference>
<evidence type="ECO:0000256" key="10">
    <source>
        <dbReference type="ARBA" id="ARBA00022833"/>
    </source>
</evidence>
<evidence type="ECO:0000256" key="4">
    <source>
        <dbReference type="ARBA" id="ARBA00010617"/>
    </source>
</evidence>
<comment type="similarity">
    <text evidence="4">Belongs to the cytochrome P450 family.</text>
</comment>
<keyword evidence="10" id="KW-0862">Zinc</keyword>
<dbReference type="Gene3D" id="1.10.630.10">
    <property type="entry name" value="Cytochrome P450"/>
    <property type="match status" value="1"/>
</dbReference>
<dbReference type="GO" id="GO:0004222">
    <property type="term" value="F:metalloendopeptidase activity"/>
    <property type="evidence" value="ECO:0007669"/>
    <property type="project" value="InterPro"/>
</dbReference>
<evidence type="ECO:0000256" key="7">
    <source>
        <dbReference type="ARBA" id="ARBA00022692"/>
    </source>
</evidence>
<dbReference type="FunFam" id="1.10.630.10:FF:000012">
    <property type="entry name" value="Cytochrome P450 family protein"/>
    <property type="match status" value="1"/>
</dbReference>
<dbReference type="InterPro" id="IPR002401">
    <property type="entry name" value="Cyt_P450_E_grp-I"/>
</dbReference>
<evidence type="ECO:0000256" key="14">
    <source>
        <dbReference type="ARBA" id="ARBA00023033"/>
    </source>
</evidence>
<evidence type="ECO:0000256" key="2">
    <source>
        <dbReference type="ARBA" id="ARBA00001971"/>
    </source>
</evidence>
<dbReference type="InterPro" id="IPR051103">
    <property type="entry name" value="Plant_metabolite_P450s"/>
</dbReference>
<keyword evidence="13 17" id="KW-0408">Iron</keyword>
<dbReference type="GO" id="GO:0016020">
    <property type="term" value="C:membrane"/>
    <property type="evidence" value="ECO:0007669"/>
    <property type="project" value="UniProtKB-SubCell"/>
</dbReference>
<dbReference type="Gene3D" id="3.30.2010.10">
    <property type="entry name" value="Metalloproteases ('zincins'), catalytic domain"/>
    <property type="match status" value="1"/>
</dbReference>
<comment type="subcellular location">
    <subcellularLocation>
        <location evidence="3">Membrane</location>
        <topology evidence="3">Single-pass membrane protein</topology>
    </subcellularLocation>
</comment>
<evidence type="ECO:0000256" key="1">
    <source>
        <dbReference type="ARBA" id="ARBA00001947"/>
    </source>
</evidence>
<gene>
    <name evidence="19" type="ORF">DKX38_025260</name>
</gene>
<dbReference type="GO" id="GO:0020037">
    <property type="term" value="F:heme binding"/>
    <property type="evidence" value="ECO:0007669"/>
    <property type="project" value="InterPro"/>
</dbReference>
<keyword evidence="14" id="KW-0503">Monooxygenase</keyword>
<feature type="domain" description="Peptidase M48" evidence="18">
    <location>
        <begin position="630"/>
        <end position="824"/>
    </location>
</feature>
<evidence type="ECO:0000256" key="9">
    <source>
        <dbReference type="ARBA" id="ARBA00022801"/>
    </source>
</evidence>
<proteinExistence type="inferred from homology"/>
<comment type="cofactor">
    <cofactor evidence="2 17">
        <name>heme</name>
        <dbReference type="ChEBI" id="CHEBI:30413"/>
    </cofactor>
</comment>
<evidence type="ECO:0000256" key="8">
    <source>
        <dbReference type="ARBA" id="ARBA00022723"/>
    </source>
</evidence>
<evidence type="ECO:0000256" key="12">
    <source>
        <dbReference type="ARBA" id="ARBA00023002"/>
    </source>
</evidence>
<keyword evidence="15" id="KW-0482">Metalloprotease</keyword>
<dbReference type="AlphaFoldDB" id="A0A5N5JNG9"/>
<evidence type="ECO:0000313" key="19">
    <source>
        <dbReference type="EMBL" id="KAB5520941.1"/>
    </source>
</evidence>
<evidence type="ECO:0000256" key="11">
    <source>
        <dbReference type="ARBA" id="ARBA00022989"/>
    </source>
</evidence>
<dbReference type="PANTHER" id="PTHR24298">
    <property type="entry name" value="FLAVONOID 3'-MONOOXYGENASE-RELATED"/>
    <property type="match status" value="1"/>
</dbReference>
<sequence>MNRWLLILLSISVSISISGILKFICNRYFSTTKPTLYKLPPSPQSIPLISSLLWLGRISTSNIHSILNSLHAKLGPIITIYVGSRPLIFIADRLLAHKALIQNGAVFANRPPASATQKFVTSNQRNVSLAFYGPTWRLLRRNLTENFLHPSRAKSFSHSRRWVLQVLENRLESQEKSGQPICVREHFQYAMFCLLVVICFGDNVDENQIKQIEEVHRRAFLSFNKFNILNFWPRVTKFVLRRRWEEFYQLRKCQQDVSIPLIRTRKYLQEEDRKNMEPHHHGRAVSYVDTLLSLEFPSERRKMNEEEIANLCSEFLNAGTDTTTTALEWIIANLVKYPKIQEKLFMEIKEVAGNGDQVSESDLKRMPYLKAVILEGLRRHPPARLLIPHAVMEEDVVLNNEYLIPKNAAINFLVAEMGWDPKAWEDPLTFNPERFLNHDNGTGQDQFDITGSREIKMMPFGAGRRICPGYQLAMLHLEYYVANLICKFEWKAVDGDDVDLSEKSGRTMVMRNPLQVHLSPRRRPADAALTFSSSDLSFRSGSVGFGLAKKNQRVRVSVCRASSFVFRNLDADDFRHPLDKQNTLILRAIPGLNELGKALLGSVTEQIMLLENIGTSVLVSKNQKRESELSELHQLMTEAAKILNMEAPDLYVRQSPVPNAYTLAISGKKPFVVLHTSLVELLTRKELQAVLAHELGHLKCDHGVWLTFANILTLGAYTVPGLGWLIARNLEDQLFRWLRSAELTCDRAALLVAQDPKVVISVLMKLAGGSPSIADQLNVDAFLEQARSYDRASSSSMGLYIRNAQTRELSHPLPVLRAREIDEWSRSLGYQQLLKRAIQSTTPHDV</sequence>
<dbReference type="SUPFAM" id="SSF48264">
    <property type="entry name" value="Cytochrome P450"/>
    <property type="match status" value="1"/>
</dbReference>
<dbReference type="Pfam" id="PF00067">
    <property type="entry name" value="p450"/>
    <property type="match status" value="1"/>
</dbReference>
<comment type="caution">
    <text evidence="19">The sequence shown here is derived from an EMBL/GenBank/DDBJ whole genome shotgun (WGS) entry which is preliminary data.</text>
</comment>
<organism evidence="19 20">
    <name type="scientific">Salix brachista</name>
    <dbReference type="NCBI Taxonomy" id="2182728"/>
    <lineage>
        <taxon>Eukaryota</taxon>
        <taxon>Viridiplantae</taxon>
        <taxon>Streptophyta</taxon>
        <taxon>Embryophyta</taxon>
        <taxon>Tracheophyta</taxon>
        <taxon>Spermatophyta</taxon>
        <taxon>Magnoliopsida</taxon>
        <taxon>eudicotyledons</taxon>
        <taxon>Gunneridae</taxon>
        <taxon>Pentapetalae</taxon>
        <taxon>rosids</taxon>
        <taxon>fabids</taxon>
        <taxon>Malpighiales</taxon>
        <taxon>Salicaceae</taxon>
        <taxon>Saliceae</taxon>
        <taxon>Salix</taxon>
    </lineage>
</organism>
<comment type="cofactor">
    <cofactor evidence="1">
        <name>Zn(2+)</name>
        <dbReference type="ChEBI" id="CHEBI:29105"/>
    </cofactor>
</comment>